<evidence type="ECO:0000256" key="1">
    <source>
        <dbReference type="SAM" id="Phobius"/>
    </source>
</evidence>
<protein>
    <submittedName>
        <fullName evidence="2">Uncharacterized protein</fullName>
    </submittedName>
</protein>
<keyword evidence="1" id="KW-0812">Transmembrane</keyword>
<sequence>MLKLNSNHLAPLALLPLADKALAHPGPHTSLDGWGLLEHFFSSPFHFGAIAAVALLLAVGAVWSVKRGR</sequence>
<keyword evidence="1" id="KW-0472">Membrane</keyword>
<comment type="caution">
    <text evidence="2">The sequence shown here is derived from an EMBL/GenBank/DDBJ whole genome shotgun (WGS) entry which is preliminary data.</text>
</comment>
<dbReference type="Proteomes" id="UP001308005">
    <property type="component" value="Unassembled WGS sequence"/>
</dbReference>
<keyword evidence="1" id="KW-1133">Transmembrane helix</keyword>
<accession>A0ABU6CTZ5</accession>
<dbReference type="EMBL" id="JAYMYJ010000042">
    <property type="protein sequence ID" value="MEB4590270.1"/>
    <property type="molecule type" value="Genomic_DNA"/>
</dbReference>
<evidence type="ECO:0000313" key="3">
    <source>
        <dbReference type="Proteomes" id="UP001308005"/>
    </source>
</evidence>
<proteinExistence type="predicted"/>
<name>A0ABU6CTZ5_9GAMM</name>
<reference evidence="3" key="1">
    <citation type="submission" date="2023-07" db="EMBL/GenBank/DDBJ databases">
        <title>The carbon used by Thiothrix.</title>
        <authorList>
            <person name="Chen L."/>
        </authorList>
    </citation>
    <scope>NUCLEOTIDE SEQUENCE [LARGE SCALE GENOMIC DNA]</scope>
</reference>
<feature type="transmembrane region" description="Helical" evidence="1">
    <location>
        <begin position="47"/>
        <end position="65"/>
    </location>
</feature>
<organism evidence="2 3">
    <name type="scientific">Candidatus Thiothrix phosphatis</name>
    <dbReference type="NCBI Taxonomy" id="3112415"/>
    <lineage>
        <taxon>Bacteria</taxon>
        <taxon>Pseudomonadati</taxon>
        <taxon>Pseudomonadota</taxon>
        <taxon>Gammaproteobacteria</taxon>
        <taxon>Thiotrichales</taxon>
        <taxon>Thiotrichaceae</taxon>
        <taxon>Thiothrix</taxon>
    </lineage>
</organism>
<keyword evidence="3" id="KW-1185">Reference proteome</keyword>
<evidence type="ECO:0000313" key="2">
    <source>
        <dbReference type="EMBL" id="MEB4590270.1"/>
    </source>
</evidence>
<gene>
    <name evidence="2" type="ORF">VSS37_04710</name>
</gene>
<dbReference type="RefSeq" id="WP_324693546.1">
    <property type="nucleotide sequence ID" value="NZ_JAYMYJ010000042.1"/>
</dbReference>
<reference evidence="2 3" key="2">
    <citation type="submission" date="2024-01" db="EMBL/GenBank/DDBJ databases">
        <authorList>
            <person name="Xie X."/>
        </authorList>
    </citation>
    <scope>NUCLEOTIDE SEQUENCE [LARGE SCALE GENOMIC DNA]</scope>
    <source>
        <strain evidence="2">SCUT-1</strain>
    </source>
</reference>